<reference evidence="1 2" key="1">
    <citation type="journal article" date="2016" name="Mol. Biol. Evol.">
        <title>Comparative Genomics of Early-Diverging Mushroom-Forming Fungi Provides Insights into the Origins of Lignocellulose Decay Capabilities.</title>
        <authorList>
            <person name="Nagy L.G."/>
            <person name="Riley R."/>
            <person name="Tritt A."/>
            <person name="Adam C."/>
            <person name="Daum C."/>
            <person name="Floudas D."/>
            <person name="Sun H."/>
            <person name="Yadav J.S."/>
            <person name="Pangilinan J."/>
            <person name="Larsson K.H."/>
            <person name="Matsuura K."/>
            <person name="Barry K."/>
            <person name="Labutti K."/>
            <person name="Kuo R."/>
            <person name="Ohm R.A."/>
            <person name="Bhattacharya S.S."/>
            <person name="Shirouzu T."/>
            <person name="Yoshinaga Y."/>
            <person name="Martin F.M."/>
            <person name="Grigoriev I.V."/>
            <person name="Hibbett D.S."/>
        </authorList>
    </citation>
    <scope>NUCLEOTIDE SEQUENCE [LARGE SCALE GENOMIC DNA]</scope>
    <source>
        <strain evidence="1 2">93-53</strain>
    </source>
</reference>
<proteinExistence type="predicted"/>
<gene>
    <name evidence="1" type="ORF">LAESUDRAFT_718559</name>
</gene>
<evidence type="ECO:0000313" key="1">
    <source>
        <dbReference type="EMBL" id="KZS99633.1"/>
    </source>
</evidence>
<dbReference type="OrthoDB" id="3223806at2759"/>
<dbReference type="AlphaFoldDB" id="A0A165ATG7"/>
<sequence>MFQMVIFDTSPMRRATQAAILDAIRSFQDDDRIRTGDALFIFFAGHGGETESPIVTSVSSTIPLHLDEGIWADGEDSSNRGTEFVAGFANAGLRSHVLISACSSREVAMEENGRGIFTSALLEILSAFGVDQLTYSEIPQRIPALPGQNPQCEGVNQNRILFNVKVARRSGTSYIMAAGAARGITDGAMFAFYQNASIDKCTPPLGTLSVRKANTFESVLDILSGCLLAHALAQSGVVLQVKARVAEELRICIASKKELHDVFKAVAEEMESETSPYSKIILVDASLALLKADLQNGSVVFDNLDPLVARYKPTRLSFNVSADADTVCPVLRSAAHYFWHLRRTNTQAALRHDVLVEFTELTFPDDDLLADARPCRPNLNVDGVVELIVDEDTKYGIRIVNGTNLPLYPALFFFESTNLKIESYYQPPTAGQFTVDPPLEPHGSLTIGYGSSGSIPFNYYLAEGEDWDVGFLKLFLSTEPVDFSNIPQPCPVDEDFRGAALVKTKMNSVWDTMLLTVIQRRA</sequence>
<organism evidence="1 2">
    <name type="scientific">Laetiporus sulphureus 93-53</name>
    <dbReference type="NCBI Taxonomy" id="1314785"/>
    <lineage>
        <taxon>Eukaryota</taxon>
        <taxon>Fungi</taxon>
        <taxon>Dikarya</taxon>
        <taxon>Basidiomycota</taxon>
        <taxon>Agaricomycotina</taxon>
        <taxon>Agaricomycetes</taxon>
        <taxon>Polyporales</taxon>
        <taxon>Laetiporus</taxon>
    </lineage>
</organism>
<protein>
    <recommendedName>
        <fullName evidence="3">Peptidase C14</fullName>
    </recommendedName>
</protein>
<dbReference type="RefSeq" id="XP_040757374.1">
    <property type="nucleotide sequence ID" value="XM_040907450.1"/>
</dbReference>
<dbReference type="GeneID" id="63824479"/>
<evidence type="ECO:0000313" key="2">
    <source>
        <dbReference type="Proteomes" id="UP000076871"/>
    </source>
</evidence>
<accession>A0A165ATG7</accession>
<keyword evidence="2" id="KW-1185">Reference proteome</keyword>
<evidence type="ECO:0008006" key="3">
    <source>
        <dbReference type="Google" id="ProtNLM"/>
    </source>
</evidence>
<name>A0A165ATG7_9APHY</name>
<dbReference type="Gene3D" id="3.40.50.1460">
    <property type="match status" value="1"/>
</dbReference>
<dbReference type="InParanoid" id="A0A165ATG7"/>
<dbReference type="EMBL" id="KV427746">
    <property type="protein sequence ID" value="KZS99633.1"/>
    <property type="molecule type" value="Genomic_DNA"/>
</dbReference>
<dbReference type="Proteomes" id="UP000076871">
    <property type="component" value="Unassembled WGS sequence"/>
</dbReference>